<dbReference type="InterPro" id="IPR001683">
    <property type="entry name" value="PX_dom"/>
</dbReference>
<keyword evidence="10" id="KW-1185">Reference proteome</keyword>
<dbReference type="Pfam" id="PF00787">
    <property type="entry name" value="PX"/>
    <property type="match status" value="1"/>
</dbReference>
<dbReference type="GO" id="GO:0035091">
    <property type="term" value="F:phosphatidylinositol binding"/>
    <property type="evidence" value="ECO:0007669"/>
    <property type="project" value="InterPro"/>
</dbReference>
<dbReference type="SUPFAM" id="SSF64268">
    <property type="entry name" value="PX domain"/>
    <property type="match status" value="1"/>
</dbReference>
<dbReference type="Gene3D" id="3.30.1520.10">
    <property type="entry name" value="Phox-like domain"/>
    <property type="match status" value="1"/>
</dbReference>
<gene>
    <name evidence="11" type="primary">LOC109482822</name>
</gene>
<dbReference type="InterPro" id="IPR036871">
    <property type="entry name" value="PX_dom_sf"/>
</dbReference>
<dbReference type="InterPro" id="IPR011992">
    <property type="entry name" value="EF-hand-dom_pair"/>
</dbReference>
<evidence type="ECO:0000259" key="8">
    <source>
        <dbReference type="PROSITE" id="PS50031"/>
    </source>
</evidence>
<evidence type="ECO:0000259" key="9">
    <source>
        <dbReference type="PROSITE" id="PS50195"/>
    </source>
</evidence>
<dbReference type="Gene3D" id="1.20.1270.60">
    <property type="entry name" value="Arfaptin homology (AH) domain/BAR domain"/>
    <property type="match status" value="1"/>
</dbReference>
<comment type="subcellular location">
    <subcellularLocation>
        <location evidence="1">Membrane</location>
        <topology evidence="1">Peripheral membrane protein</topology>
        <orientation evidence="1">Cytoplasmic side</orientation>
    </subcellularLocation>
</comment>
<reference evidence="11" key="1">
    <citation type="submission" date="2025-08" db="UniProtKB">
        <authorList>
            <consortium name="RefSeq"/>
        </authorList>
    </citation>
    <scope>IDENTIFICATION</scope>
    <source>
        <tissue evidence="11">Gonad</tissue>
    </source>
</reference>
<dbReference type="InterPro" id="IPR000261">
    <property type="entry name" value="EH_dom"/>
</dbReference>
<dbReference type="InterPro" id="IPR027267">
    <property type="entry name" value="AH/BAR_dom_sf"/>
</dbReference>
<dbReference type="PROSITE" id="PS50195">
    <property type="entry name" value="PX"/>
    <property type="match status" value="1"/>
</dbReference>
<name>A0A6P5AD59_BRABE</name>
<dbReference type="SMART" id="SM00312">
    <property type="entry name" value="PX"/>
    <property type="match status" value="1"/>
</dbReference>
<keyword evidence="6" id="KW-0175">Coiled coil</keyword>
<feature type="coiled-coil region" evidence="6">
    <location>
        <begin position="425"/>
        <end position="452"/>
    </location>
</feature>
<evidence type="ECO:0000256" key="1">
    <source>
        <dbReference type="ARBA" id="ARBA00004287"/>
    </source>
</evidence>
<evidence type="ECO:0000256" key="4">
    <source>
        <dbReference type="ARBA" id="ARBA00022927"/>
    </source>
</evidence>
<dbReference type="OrthoDB" id="10064318at2759"/>
<dbReference type="AlphaFoldDB" id="A0A6P5AD59"/>
<keyword evidence="3" id="KW-0813">Transport</keyword>
<dbReference type="PANTHER" id="PTHR46571:SF1">
    <property type="entry name" value="SORTING NEXIN-8"/>
    <property type="match status" value="1"/>
</dbReference>
<evidence type="ECO:0000256" key="7">
    <source>
        <dbReference type="SAM" id="MobiDB-lite"/>
    </source>
</evidence>
<dbReference type="InterPro" id="IPR028662">
    <property type="entry name" value="SNX8/Mvp1"/>
</dbReference>
<dbReference type="GO" id="GO:0034498">
    <property type="term" value="P:early endosome to Golgi transport"/>
    <property type="evidence" value="ECO:0007669"/>
    <property type="project" value="TreeGrafter"/>
</dbReference>
<dbReference type="GO" id="GO:0005829">
    <property type="term" value="C:cytosol"/>
    <property type="evidence" value="ECO:0007669"/>
    <property type="project" value="GOC"/>
</dbReference>
<evidence type="ECO:0000256" key="3">
    <source>
        <dbReference type="ARBA" id="ARBA00022448"/>
    </source>
</evidence>
<proteinExistence type="inferred from homology"/>
<dbReference type="InterPro" id="IPR045734">
    <property type="entry name" value="Snx8_BAR_dom"/>
</dbReference>
<evidence type="ECO:0000256" key="6">
    <source>
        <dbReference type="SAM" id="Coils"/>
    </source>
</evidence>
<comment type="similarity">
    <text evidence="2">Belongs to the sorting nexin family.</text>
</comment>
<feature type="domain" description="PX" evidence="9">
    <location>
        <begin position="135"/>
        <end position="243"/>
    </location>
</feature>
<dbReference type="KEGG" id="bbel:109482822"/>
<accession>A0A6P5AD59</accession>
<dbReference type="CDD" id="cd06866">
    <property type="entry name" value="PX_SNX8_Mvp1p_like"/>
    <property type="match status" value="1"/>
</dbReference>
<dbReference type="RefSeq" id="XP_019641227.1">
    <property type="nucleotide sequence ID" value="XM_019785668.1"/>
</dbReference>
<dbReference type="GO" id="GO:0031901">
    <property type="term" value="C:early endosome membrane"/>
    <property type="evidence" value="ECO:0007669"/>
    <property type="project" value="TreeGrafter"/>
</dbReference>
<dbReference type="CDD" id="cd07597">
    <property type="entry name" value="BAR_SNX8"/>
    <property type="match status" value="1"/>
</dbReference>
<evidence type="ECO:0000256" key="2">
    <source>
        <dbReference type="ARBA" id="ARBA00010883"/>
    </source>
</evidence>
<dbReference type="GO" id="GO:0006886">
    <property type="term" value="P:intracellular protein transport"/>
    <property type="evidence" value="ECO:0007669"/>
    <property type="project" value="TreeGrafter"/>
</dbReference>
<dbReference type="SUPFAM" id="SSF47473">
    <property type="entry name" value="EF-hand"/>
    <property type="match status" value="1"/>
</dbReference>
<keyword evidence="4" id="KW-0653">Protein transport</keyword>
<dbReference type="Pfam" id="PF19566">
    <property type="entry name" value="Snx8_BAR_dom"/>
    <property type="match status" value="1"/>
</dbReference>
<sequence length="532" mass="60399">MAAELSFGSVPALYREVYDIVCPSGQDSRVDREMFVKLLMKSNLPKQTLSSIWDAVDNKSGFLTRNGLYKALALTAMAQQGKNIEDSDKILENFGDQELPRPALGDLSDLKTLSIKVRRERNPCVLGFRFMELIELEAIEVDLIPEKKGLILKHVEYEVLSRRYKSKVLRRYNDFVAFQELLLVRFPYRMVPRLPPKKMIGADREFIEGRRKSLRRFLNLVARHPSFSEESLLKFFLTFGGADMQHVIKVQFRGIPDEFVTSPLAVQAKDLVPMDTQVQFSNSRDFIRILFNSITHIKGVADRMVARSTGLAADMLIFGKELSVLANDPPALSSWACGSIDTWSHLQNGFKSLSVEFGVLADKSQKQAHVEDDCLVEQLQYFLDLLTSYKDLCDRHEKGVLSDHQRALQKMGQMKKRKMSATIQGKEQTALVEQLEARIIEQESEINNMENRNYFSLHCVHMETQLIHANMELLVKVMEGLLSTQVRGHQELAQMWENVAPKIKTLIPPSAKSPGTSPATSPMSETAPSSFR</sequence>
<feature type="region of interest" description="Disordered" evidence="7">
    <location>
        <begin position="506"/>
        <end position="532"/>
    </location>
</feature>
<organism evidence="10 11">
    <name type="scientific">Branchiostoma belcheri</name>
    <name type="common">Amphioxus</name>
    <dbReference type="NCBI Taxonomy" id="7741"/>
    <lineage>
        <taxon>Eukaryota</taxon>
        <taxon>Metazoa</taxon>
        <taxon>Chordata</taxon>
        <taxon>Cephalochordata</taxon>
        <taxon>Leptocardii</taxon>
        <taxon>Amphioxiformes</taxon>
        <taxon>Branchiostomatidae</taxon>
        <taxon>Branchiostoma</taxon>
    </lineage>
</organism>
<protein>
    <submittedName>
        <fullName evidence="11">Sorting nexin-8-like</fullName>
    </submittedName>
</protein>
<dbReference type="Proteomes" id="UP000515135">
    <property type="component" value="Unplaced"/>
</dbReference>
<feature type="compositionally biased region" description="Polar residues" evidence="7">
    <location>
        <begin position="513"/>
        <end position="532"/>
    </location>
</feature>
<dbReference type="PROSITE" id="PS50031">
    <property type="entry name" value="EH"/>
    <property type="match status" value="1"/>
</dbReference>
<evidence type="ECO:0000256" key="5">
    <source>
        <dbReference type="ARBA" id="ARBA00023136"/>
    </source>
</evidence>
<dbReference type="InterPro" id="IPR035704">
    <property type="entry name" value="SNX8/Mvp1_PX"/>
</dbReference>
<evidence type="ECO:0000313" key="11">
    <source>
        <dbReference type="RefSeq" id="XP_019641227.1"/>
    </source>
</evidence>
<dbReference type="GeneID" id="109482822"/>
<evidence type="ECO:0000313" key="10">
    <source>
        <dbReference type="Proteomes" id="UP000515135"/>
    </source>
</evidence>
<dbReference type="PANTHER" id="PTHR46571">
    <property type="entry name" value="SORTING NEXIN-8"/>
    <property type="match status" value="1"/>
</dbReference>
<dbReference type="Gene3D" id="1.10.238.10">
    <property type="entry name" value="EF-hand"/>
    <property type="match status" value="1"/>
</dbReference>
<keyword evidence="5" id="KW-0472">Membrane</keyword>
<feature type="domain" description="EH" evidence="8">
    <location>
        <begin position="10"/>
        <end position="56"/>
    </location>
</feature>